<dbReference type="Gene3D" id="3.90.870.10">
    <property type="entry name" value="DHBP synthase"/>
    <property type="match status" value="1"/>
</dbReference>
<reference evidence="2" key="2">
    <citation type="journal article" date="2020" name="Microorganisms">
        <title>Osmotic Adaptation and Compatible Solute Biosynthesis of Phototrophic Bacteria as Revealed from Genome Analyses.</title>
        <authorList>
            <person name="Imhoff J.F."/>
            <person name="Rahn T."/>
            <person name="Kunzel S."/>
            <person name="Keller A."/>
            <person name="Neulinger S.C."/>
        </authorList>
    </citation>
    <scope>NUCLEOTIDE SEQUENCE</scope>
    <source>
        <strain evidence="2">DSM 11080</strain>
    </source>
</reference>
<organism evidence="2 3">
    <name type="scientific">Halochromatium glycolicum</name>
    <dbReference type="NCBI Taxonomy" id="85075"/>
    <lineage>
        <taxon>Bacteria</taxon>
        <taxon>Pseudomonadati</taxon>
        <taxon>Pseudomonadota</taxon>
        <taxon>Gammaproteobacteria</taxon>
        <taxon>Chromatiales</taxon>
        <taxon>Chromatiaceae</taxon>
        <taxon>Halochromatium</taxon>
    </lineage>
</organism>
<dbReference type="RefSeq" id="WP_200348501.1">
    <property type="nucleotide sequence ID" value="NZ_NRSJ01000060.1"/>
</dbReference>
<evidence type="ECO:0000259" key="1">
    <source>
        <dbReference type="PROSITE" id="PS51163"/>
    </source>
</evidence>
<dbReference type="InterPro" id="IPR017945">
    <property type="entry name" value="DHBP_synth_RibB-like_a/b_dom"/>
</dbReference>
<reference evidence="2" key="1">
    <citation type="submission" date="2017-08" db="EMBL/GenBank/DDBJ databases">
        <authorList>
            <person name="Imhoff J.F."/>
            <person name="Rahn T."/>
            <person name="Kuenzel S."/>
            <person name="Neulinger S.C."/>
        </authorList>
    </citation>
    <scope>NUCLEOTIDE SEQUENCE</scope>
    <source>
        <strain evidence="2">DSM 11080</strain>
    </source>
</reference>
<dbReference type="InterPro" id="IPR052532">
    <property type="entry name" value="SUA5_domain"/>
</dbReference>
<evidence type="ECO:0000313" key="3">
    <source>
        <dbReference type="Proteomes" id="UP001296776"/>
    </source>
</evidence>
<comment type="caution">
    <text evidence="2">The sequence shown here is derived from an EMBL/GenBank/DDBJ whole genome shotgun (WGS) entry which is preliminary data.</text>
</comment>
<dbReference type="SUPFAM" id="SSF55821">
    <property type="entry name" value="YrdC/RibB"/>
    <property type="match status" value="1"/>
</dbReference>
<dbReference type="InterPro" id="IPR006070">
    <property type="entry name" value="Sua5-like_dom"/>
</dbReference>
<dbReference type="Proteomes" id="UP001296776">
    <property type="component" value="Unassembled WGS sequence"/>
</dbReference>
<dbReference type="NCBIfam" id="TIGR00057">
    <property type="entry name" value="L-threonylcarbamoyladenylate synthase"/>
    <property type="match status" value="1"/>
</dbReference>
<keyword evidence="3" id="KW-1185">Reference proteome</keyword>
<dbReference type="PROSITE" id="PS51163">
    <property type="entry name" value="YRDC"/>
    <property type="match status" value="1"/>
</dbReference>
<accession>A0AAJ0U892</accession>
<dbReference type="EMBL" id="NRSJ01000060">
    <property type="protein sequence ID" value="MBK1707023.1"/>
    <property type="molecule type" value="Genomic_DNA"/>
</dbReference>
<dbReference type="AlphaFoldDB" id="A0AAJ0U892"/>
<dbReference type="GO" id="GO:0003725">
    <property type="term" value="F:double-stranded RNA binding"/>
    <property type="evidence" value="ECO:0007669"/>
    <property type="project" value="InterPro"/>
</dbReference>
<dbReference type="PANTHER" id="PTHR42828">
    <property type="entry name" value="DHBP SYNTHASE RIBB-LIKE ALPHA/BETA DOMAIN-CONTAINING PROTEIN"/>
    <property type="match status" value="1"/>
</dbReference>
<sequence length="210" mass="23271">MASTPHFLEIHPKDPQPRLIARAASVFESGGVVVYPTDSSYALGCQLGEKSALDRIRMIRRVDDKHNFTLVCRDLSEIATYARLDNQAYRQLKSLTPGPYTFIFQATKQVPRRLLHPKRRAIGIRVPGTPITQALLAELDQPILSTTLIMPGDEEPMDDVLEIRETIGHCVDLVIDGGPCGQMPTTVVDMTQEPPAVVREGKGDTSVFQH</sequence>
<dbReference type="Pfam" id="PF01300">
    <property type="entry name" value="Sua5_yciO_yrdC"/>
    <property type="match status" value="1"/>
</dbReference>
<dbReference type="PANTHER" id="PTHR42828:SF3">
    <property type="entry name" value="THREONYLCARBAMOYL-AMP SYNTHASE"/>
    <property type="match status" value="1"/>
</dbReference>
<protein>
    <submittedName>
        <fullName evidence="2">Threonylcarbamoyl-AMP synthase</fullName>
    </submittedName>
</protein>
<gene>
    <name evidence="2" type="ORF">CKO40_21425</name>
</gene>
<evidence type="ECO:0000313" key="2">
    <source>
        <dbReference type="EMBL" id="MBK1707023.1"/>
    </source>
</evidence>
<feature type="domain" description="YrdC-like" evidence="1">
    <location>
        <begin position="17"/>
        <end position="203"/>
    </location>
</feature>
<proteinExistence type="predicted"/>
<name>A0AAJ0U892_9GAMM</name>